<accession>A0ABS5ZE99</accession>
<comment type="subcellular location">
    <subcellularLocation>
        <location evidence="2">Membrane</location>
    </subcellularLocation>
</comment>
<comment type="caution">
    <text evidence="14">The sequence shown here is derived from an EMBL/GenBank/DDBJ whole genome shotgun (WGS) entry which is preliminary data.</text>
</comment>
<evidence type="ECO:0000259" key="13">
    <source>
        <dbReference type="PROSITE" id="PS50885"/>
    </source>
</evidence>
<feature type="transmembrane region" description="Helical" evidence="11">
    <location>
        <begin position="130"/>
        <end position="154"/>
    </location>
</feature>
<evidence type="ECO:0000256" key="1">
    <source>
        <dbReference type="ARBA" id="ARBA00000085"/>
    </source>
</evidence>
<feature type="domain" description="HAMP" evidence="13">
    <location>
        <begin position="155"/>
        <end position="209"/>
    </location>
</feature>
<gene>
    <name evidence="14" type="ORF">KCG35_14730</name>
</gene>
<evidence type="ECO:0000313" key="14">
    <source>
        <dbReference type="EMBL" id="MBU2712319.1"/>
    </source>
</evidence>
<protein>
    <recommendedName>
        <fullName evidence="3">histidine kinase</fullName>
        <ecNumber evidence="3">2.7.13.3</ecNumber>
    </recommendedName>
</protein>
<dbReference type="Gene3D" id="6.10.340.10">
    <property type="match status" value="1"/>
</dbReference>
<comment type="catalytic activity">
    <reaction evidence="1">
        <text>ATP + protein L-histidine = ADP + protein N-phospho-L-histidine.</text>
        <dbReference type="EC" id="2.7.13.3"/>
    </reaction>
</comment>
<dbReference type="InterPro" id="IPR050428">
    <property type="entry name" value="TCS_sensor_his_kinase"/>
</dbReference>
<dbReference type="Proteomes" id="UP000690515">
    <property type="component" value="Unassembled WGS sequence"/>
</dbReference>
<dbReference type="PRINTS" id="PR00344">
    <property type="entry name" value="BCTRLSENSOR"/>
</dbReference>
<dbReference type="SMART" id="SM00388">
    <property type="entry name" value="HisKA"/>
    <property type="match status" value="1"/>
</dbReference>
<dbReference type="EMBL" id="JAGSOY010000035">
    <property type="protein sequence ID" value="MBU2712319.1"/>
    <property type="molecule type" value="Genomic_DNA"/>
</dbReference>
<evidence type="ECO:0000256" key="10">
    <source>
        <dbReference type="ARBA" id="ARBA00023136"/>
    </source>
</evidence>
<sequence>MAFQQPLVWRITTAFLAMTLVVSGVFSLSIVAIVHFIEEQMVSEYLDHKLNKIITTDNKKDILSTLDDNLHYYTTNSSNQPLPKHFSDLDTGFTEVIRNNEAFYAYVRDLNGQRYILVQEQNEFEAHEQALFTAVLIGFLVSILGASCLGWLTARRVISPLTRLAQQVRYRDQLHSLAPTLAQEYADDEVGHLAAAFDDTLNKLRQLLEREKLFASDVSHELRTPLMIIASSCELLKETSLDKPQYNQITRIARTTDDMRDLVQTFLMLARSKHDKTTLGGSTTLFKAAKEQGELWAAQFKEKGISFEVIDEQNVNENLTQYNLAFLKTVITNLLRNALHYTEQGQVQLILMSEGFRVEDSGIGIPSEQKEQIFLPFIRGSQTRGEGLGLGLSLVKRICEHQHWLISVNQSALGGSCFQVILNS</sequence>
<evidence type="ECO:0000259" key="12">
    <source>
        <dbReference type="PROSITE" id="PS50109"/>
    </source>
</evidence>
<dbReference type="InterPro" id="IPR003594">
    <property type="entry name" value="HATPase_dom"/>
</dbReference>
<dbReference type="RefSeq" id="WP_215820547.1">
    <property type="nucleotide sequence ID" value="NZ_JAGSOY010000035.1"/>
</dbReference>
<dbReference type="PROSITE" id="PS50885">
    <property type="entry name" value="HAMP"/>
    <property type="match status" value="1"/>
</dbReference>
<dbReference type="InterPro" id="IPR005467">
    <property type="entry name" value="His_kinase_dom"/>
</dbReference>
<dbReference type="SMART" id="SM00387">
    <property type="entry name" value="HATPase_c"/>
    <property type="match status" value="1"/>
</dbReference>
<feature type="domain" description="Histidine kinase" evidence="12">
    <location>
        <begin position="217"/>
        <end position="424"/>
    </location>
</feature>
<proteinExistence type="predicted"/>
<dbReference type="InterPro" id="IPR003661">
    <property type="entry name" value="HisK_dim/P_dom"/>
</dbReference>
<evidence type="ECO:0000256" key="4">
    <source>
        <dbReference type="ARBA" id="ARBA00022553"/>
    </source>
</evidence>
<keyword evidence="10 11" id="KW-0472">Membrane</keyword>
<dbReference type="InterPro" id="IPR036890">
    <property type="entry name" value="HATPase_C_sf"/>
</dbReference>
<dbReference type="Gene3D" id="3.30.565.10">
    <property type="entry name" value="Histidine kinase-like ATPase, C-terminal domain"/>
    <property type="match status" value="1"/>
</dbReference>
<keyword evidence="15" id="KW-1185">Reference proteome</keyword>
<evidence type="ECO:0000256" key="8">
    <source>
        <dbReference type="ARBA" id="ARBA00022989"/>
    </source>
</evidence>
<dbReference type="SUPFAM" id="SSF47384">
    <property type="entry name" value="Homodimeric domain of signal transducing histidine kinase"/>
    <property type="match status" value="1"/>
</dbReference>
<keyword evidence="5" id="KW-0808">Transferase</keyword>
<keyword evidence="8 11" id="KW-1133">Transmembrane helix</keyword>
<dbReference type="InterPro" id="IPR036097">
    <property type="entry name" value="HisK_dim/P_sf"/>
</dbReference>
<dbReference type="InterPro" id="IPR003660">
    <property type="entry name" value="HAMP_dom"/>
</dbReference>
<evidence type="ECO:0000256" key="7">
    <source>
        <dbReference type="ARBA" id="ARBA00022777"/>
    </source>
</evidence>
<evidence type="ECO:0000256" key="11">
    <source>
        <dbReference type="SAM" id="Phobius"/>
    </source>
</evidence>
<keyword evidence="4" id="KW-0597">Phosphoprotein</keyword>
<dbReference type="Pfam" id="PF02518">
    <property type="entry name" value="HATPase_c"/>
    <property type="match status" value="1"/>
</dbReference>
<evidence type="ECO:0000256" key="5">
    <source>
        <dbReference type="ARBA" id="ARBA00022679"/>
    </source>
</evidence>
<dbReference type="PROSITE" id="PS50109">
    <property type="entry name" value="HIS_KIN"/>
    <property type="match status" value="1"/>
</dbReference>
<dbReference type="Pfam" id="PF00512">
    <property type="entry name" value="HisKA"/>
    <property type="match status" value="1"/>
</dbReference>
<dbReference type="InterPro" id="IPR004358">
    <property type="entry name" value="Sig_transdc_His_kin-like_C"/>
</dbReference>
<dbReference type="EC" id="2.7.13.3" evidence="3"/>
<evidence type="ECO:0000256" key="2">
    <source>
        <dbReference type="ARBA" id="ARBA00004370"/>
    </source>
</evidence>
<evidence type="ECO:0000313" key="15">
    <source>
        <dbReference type="Proteomes" id="UP000690515"/>
    </source>
</evidence>
<reference evidence="14 15" key="1">
    <citation type="submission" date="2021-04" db="EMBL/GenBank/DDBJ databases">
        <authorList>
            <person name="Pira H."/>
            <person name="Risdian C."/>
            <person name="Wink J."/>
        </authorList>
    </citation>
    <scope>NUCLEOTIDE SEQUENCE [LARGE SCALE GENOMIC DNA]</scope>
    <source>
        <strain evidence="14 15">WH53</strain>
    </source>
</reference>
<dbReference type="CDD" id="cd00082">
    <property type="entry name" value="HisKA"/>
    <property type="match status" value="1"/>
</dbReference>
<keyword evidence="7 14" id="KW-0418">Kinase</keyword>
<evidence type="ECO:0000256" key="6">
    <source>
        <dbReference type="ARBA" id="ARBA00022692"/>
    </source>
</evidence>
<dbReference type="SUPFAM" id="SSF55874">
    <property type="entry name" value="ATPase domain of HSP90 chaperone/DNA topoisomerase II/histidine kinase"/>
    <property type="match status" value="1"/>
</dbReference>
<name>A0ABS5ZE99_9GAMM</name>
<feature type="transmembrane region" description="Helical" evidence="11">
    <location>
        <begin position="7"/>
        <end position="37"/>
    </location>
</feature>
<keyword evidence="6 11" id="KW-0812">Transmembrane</keyword>
<organism evidence="14 15">
    <name type="scientific">Zooshikella harenae</name>
    <dbReference type="NCBI Taxonomy" id="2827238"/>
    <lineage>
        <taxon>Bacteria</taxon>
        <taxon>Pseudomonadati</taxon>
        <taxon>Pseudomonadota</taxon>
        <taxon>Gammaproteobacteria</taxon>
        <taxon>Oceanospirillales</taxon>
        <taxon>Zooshikellaceae</taxon>
        <taxon>Zooshikella</taxon>
    </lineage>
</organism>
<evidence type="ECO:0000256" key="3">
    <source>
        <dbReference type="ARBA" id="ARBA00012438"/>
    </source>
</evidence>
<evidence type="ECO:0000256" key="9">
    <source>
        <dbReference type="ARBA" id="ARBA00023012"/>
    </source>
</evidence>
<dbReference type="Gene3D" id="1.10.287.130">
    <property type="match status" value="1"/>
</dbReference>
<dbReference type="GO" id="GO:0016301">
    <property type="term" value="F:kinase activity"/>
    <property type="evidence" value="ECO:0007669"/>
    <property type="project" value="UniProtKB-KW"/>
</dbReference>
<dbReference type="PANTHER" id="PTHR45436">
    <property type="entry name" value="SENSOR HISTIDINE KINASE YKOH"/>
    <property type="match status" value="1"/>
</dbReference>
<dbReference type="PANTHER" id="PTHR45436:SF16">
    <property type="entry name" value="HISTIDINE KINASE"/>
    <property type="match status" value="1"/>
</dbReference>
<keyword evidence="9" id="KW-0902">Two-component regulatory system</keyword>